<dbReference type="Proteomes" id="UP000886885">
    <property type="component" value="Chromosome 4A"/>
</dbReference>
<proteinExistence type="predicted"/>
<evidence type="ECO:0000256" key="1">
    <source>
        <dbReference type="SAM" id="SignalP"/>
    </source>
</evidence>
<feature type="signal peptide" evidence="1">
    <location>
        <begin position="1"/>
        <end position="18"/>
    </location>
</feature>
<gene>
    <name evidence="2" type="ORF">POTOM_016302</name>
</gene>
<sequence length="103" mass="11396">MSLLTTTTLSLVTTAAGAVRSPFKLLVSGLEYIGESVTVRQDAYKYYGDSLNYDGGRDSKLSYLIRDRSKFQLLKWLIRDSSPSLGIAFDEKASIIDDFLSCA</sequence>
<comment type="caution">
    <text evidence="2">The sequence shown here is derived from an EMBL/GenBank/DDBJ whole genome shotgun (WGS) entry which is preliminary data.</text>
</comment>
<keyword evidence="3" id="KW-1185">Reference proteome</keyword>
<keyword evidence="1" id="KW-0732">Signal</keyword>
<evidence type="ECO:0000313" key="2">
    <source>
        <dbReference type="EMBL" id="KAG6779900.1"/>
    </source>
</evidence>
<reference evidence="2" key="1">
    <citation type="journal article" date="2020" name="bioRxiv">
        <title>Hybrid origin of Populus tomentosa Carr. identified through genome sequencing and phylogenomic analysis.</title>
        <authorList>
            <person name="An X."/>
            <person name="Gao K."/>
            <person name="Chen Z."/>
            <person name="Li J."/>
            <person name="Yang X."/>
            <person name="Yang X."/>
            <person name="Zhou J."/>
            <person name="Guo T."/>
            <person name="Zhao T."/>
            <person name="Huang S."/>
            <person name="Miao D."/>
            <person name="Khan W.U."/>
            <person name="Rao P."/>
            <person name="Ye M."/>
            <person name="Lei B."/>
            <person name="Liao W."/>
            <person name="Wang J."/>
            <person name="Ji L."/>
            <person name="Li Y."/>
            <person name="Guo B."/>
            <person name="Mustafa N.S."/>
            <person name="Li S."/>
            <person name="Yun Q."/>
            <person name="Keller S.R."/>
            <person name="Mao J."/>
            <person name="Zhang R."/>
            <person name="Strauss S.H."/>
        </authorList>
    </citation>
    <scope>NUCLEOTIDE SEQUENCE</scope>
    <source>
        <strain evidence="2">GM15</strain>
        <tissue evidence="2">Leaf</tissue>
    </source>
</reference>
<accession>A0A8X8D6S0</accession>
<dbReference type="AlphaFoldDB" id="A0A8X8D6S0"/>
<feature type="chain" id="PRO_5036469653" evidence="1">
    <location>
        <begin position="19"/>
        <end position="103"/>
    </location>
</feature>
<evidence type="ECO:0000313" key="3">
    <source>
        <dbReference type="Proteomes" id="UP000886885"/>
    </source>
</evidence>
<organism evidence="2 3">
    <name type="scientific">Populus tomentosa</name>
    <name type="common">Chinese white poplar</name>
    <dbReference type="NCBI Taxonomy" id="118781"/>
    <lineage>
        <taxon>Eukaryota</taxon>
        <taxon>Viridiplantae</taxon>
        <taxon>Streptophyta</taxon>
        <taxon>Embryophyta</taxon>
        <taxon>Tracheophyta</taxon>
        <taxon>Spermatophyta</taxon>
        <taxon>Magnoliopsida</taxon>
        <taxon>eudicotyledons</taxon>
        <taxon>Gunneridae</taxon>
        <taxon>Pentapetalae</taxon>
        <taxon>rosids</taxon>
        <taxon>fabids</taxon>
        <taxon>Malpighiales</taxon>
        <taxon>Salicaceae</taxon>
        <taxon>Saliceae</taxon>
        <taxon>Populus</taxon>
    </lineage>
</organism>
<name>A0A8X8D6S0_POPTO</name>
<protein>
    <submittedName>
        <fullName evidence="2">Uncharacterized protein</fullName>
    </submittedName>
</protein>
<dbReference type="EMBL" id="JAAWWB010000007">
    <property type="protein sequence ID" value="KAG6779900.1"/>
    <property type="molecule type" value="Genomic_DNA"/>
</dbReference>